<dbReference type="InterPro" id="IPR008964">
    <property type="entry name" value="Invasin/intimin_cell_adhesion"/>
</dbReference>
<keyword evidence="4" id="KW-0326">Glycosidase</keyword>
<dbReference type="SMART" id="SM00060">
    <property type="entry name" value="FN3"/>
    <property type="match status" value="5"/>
</dbReference>
<dbReference type="Gene3D" id="2.60.40.10">
    <property type="entry name" value="Immunoglobulins"/>
    <property type="match status" value="5"/>
</dbReference>
<dbReference type="Gene3D" id="1.20.1270.90">
    <property type="entry name" value="AF1782-like"/>
    <property type="match status" value="1"/>
</dbReference>
<feature type="domain" description="Fibronectin type-III" evidence="3">
    <location>
        <begin position="1211"/>
        <end position="1296"/>
    </location>
</feature>
<dbReference type="InterPro" id="IPR036116">
    <property type="entry name" value="FN3_sf"/>
</dbReference>
<dbReference type="Gene3D" id="2.60.40.1080">
    <property type="match status" value="4"/>
</dbReference>
<feature type="domain" description="Fibronectin type-III" evidence="3">
    <location>
        <begin position="1115"/>
        <end position="1204"/>
    </location>
</feature>
<evidence type="ECO:0000259" key="3">
    <source>
        <dbReference type="PROSITE" id="PS50853"/>
    </source>
</evidence>
<dbReference type="InterPro" id="IPR003961">
    <property type="entry name" value="FN3_dom"/>
</dbReference>
<keyword evidence="1" id="KW-0677">Repeat</keyword>
<dbReference type="Pfam" id="PF02368">
    <property type="entry name" value="Big_2"/>
    <property type="match status" value="3"/>
</dbReference>
<sequence length="1767" mass="190065" precursor="true">MKKKLLSMITALAVIVSSIAPGITVSAAADQEATTGTTYYVSTLNGKDSNDGTSESNAFYSLQKINELTLQPGDRVLLESGSEFTNGYLHLYEQSGSPESPIVIDKYGDGNNPVINTNGQGIWYQNYGGMLDNVNHVFKGYVSSSVLLYDSEYIEIKNLEITNRGPKIETVYNNQKVMERTGVAAIAQNKGTVDHIYLNQLNIHDVIGNVYDKHMDNGGIQMNVLKPKNEEATGISRYNDVKIENCYLDNVNRWGIAIGYTAYFDKFAGTAIPDDVIAKYGHGNVEIRNNYVKEAGGDAITTMYCDRPLIEYNVSDGAARQINDADYIATGQGKVAAGIWPWKCKDAVFQYNEAFDTYFNGDGQAWDADSGDGTIYQYNYSHNNGGGCVMFCLQQSYRNIFRYNISQNDLSGVINAPAQPDSHIYNNVFYVKEGVPFIRPGMTGGVMNVENNIIYYAGDQAKTESWTLNGTRASYSNNLYYNYANIPGDDENAVNVTAGTQVFEDPGKAPSATNGVINSHEDPSQKTVFDGYKLAENSPAINAGKVIQDNGEQDFFGNEITGIPDIGAHESDIASMGLFSSVYTIADRQISGLAMNTTVEQFLGNLVYDKKLEVHVFDREEQELTGKDIVSGGSKLTLSDGNATVEYVVTASTDNSIKDSIFEIRDDAVYVPMTEKAAVSVEDILTGITVHDTAVKKLYQNDAEVTQGNVKDGMTLKVIAEDGSEADYTITAKNEYHWAKDFVEEQQGNVWFAQQKENDTYSNMTVFDPTYATWNGKEYAIIGLQGNKGQPTADKNGLFCDSLAVAQRAQGYSAAYRSPVSGNIIMSFKDMGDKKNAYLRQASAASTNTGSNVFLTITKNGEQVGEKVQIPNDGSGVEIAPSAMQVAKGDYIRLEINNEGSQNASRPSAYVTPVITYVDAAETDTQAPTTPDNIKAEDITSTSANISWDASADNVGVTGYEVKNGNEIIKNISEGTSASLDGLIPSTEYTITVTAFDAAGNKSEPGSVTFETKQLEDTQKPTAPANIKVTDITDTSATITWNASADNVGVRGYKVLNGSEELADVTDTKVTLQELAPETDYALTIVAYDAAGNHSDPAAATFTTAEKPDTESPTVPADVRAEDITDTTAMILWTASADNKAVAGYRVKNGNVILKDQVTDTKVQLVNLEPGMEYVINVVAYDAAGNESAPGSVSFTTLGETAEPDTEKPSVPADVKAENVTSDTAEISWTASADNIGVIGYKVMNQETLLANVTDGTSFQLKELAAATEYTIDIIAYDAAGNESDPGSVTFTTSELIDEEAPSTPANIKAERIAQTSAWISWNPSNDNIGVTGYEVKNGDSILAEVTGETRVELKDLLRGTEYTISITAHDAAGNRSEPGIVSFTTLRADASGLNAKIIEAQAIKNDNGIYTKSSYADLQNAILDAKETAENKNSSDEDIRTAIADLQDAMKLVKVTLTLNTGKAEMEAGDMLQLTPLTNETEAVVTWSSSNEKAVSVDTKGMVKAIAPGTAAVKANLGSITAVCTITVKSRPAPTPGPTLTLNKSRVTIYTQGTKTVKLTAKVTGPSKKVTWKSSDSKIATVKNGKVTAKKAGKVTITAKANGIQKTCLITVKKPALKLSRSRLTLYTKGKTTAEINAKITGSSKRIVWKTSNKKIAAVKNGKVTAKKSGRVTITAKANGITRRCEVTVKKPSLKVKSGMEIFLKKGKTAKISAKAKPDGKIIFKSSKSKIVTVSKKGVVKALKKGRAEITVSCNGVKKIIKVHVD</sequence>
<dbReference type="PANTHER" id="PTHR46708">
    <property type="entry name" value="TENASCIN"/>
    <property type="match status" value="1"/>
</dbReference>
<evidence type="ECO:0000256" key="2">
    <source>
        <dbReference type="SAM" id="SignalP"/>
    </source>
</evidence>
<dbReference type="EC" id="3.2.1.14" evidence="4"/>
<keyword evidence="5" id="KW-1185">Reference proteome</keyword>
<name>A0A4U8Q2X0_9FIRM</name>
<dbReference type="Pfam" id="PF00041">
    <property type="entry name" value="fn3"/>
    <property type="match status" value="5"/>
</dbReference>
<feature type="chain" id="PRO_5039304048" evidence="2">
    <location>
        <begin position="23"/>
        <end position="1767"/>
    </location>
</feature>
<feature type="domain" description="Fibronectin type-III" evidence="3">
    <location>
        <begin position="1304"/>
        <end position="1390"/>
    </location>
</feature>
<keyword evidence="2" id="KW-0732">Signal</keyword>
<dbReference type="STRING" id="180332.GCA_000797495_01910"/>
<dbReference type="PANTHER" id="PTHR46708:SF2">
    <property type="entry name" value="FIBRONECTIN TYPE-III DOMAIN-CONTAINING PROTEIN"/>
    <property type="match status" value="1"/>
</dbReference>
<reference evidence="4 5" key="1">
    <citation type="journal article" date="2019" name="Anaerobe">
        <title>Detection of Robinsoniella peoriensis in multiple bone samples of a trauma patient.</title>
        <authorList>
            <person name="Schrottner P."/>
            <person name="Hartwich K."/>
            <person name="Bunk B."/>
            <person name="Schober I."/>
            <person name="Helbig S."/>
            <person name="Rudolph W.W."/>
            <person name="Gunzer F."/>
        </authorList>
    </citation>
    <scope>NUCLEOTIDE SEQUENCE [LARGE SCALE GENOMIC DNA]</scope>
    <source>
        <strain evidence="4 5">DSM 106044</strain>
    </source>
</reference>
<dbReference type="Gene3D" id="2.160.20.10">
    <property type="entry name" value="Single-stranded right-handed beta-helix, Pectin lyase-like"/>
    <property type="match status" value="1"/>
</dbReference>
<dbReference type="InterPro" id="IPR003343">
    <property type="entry name" value="Big_2"/>
</dbReference>
<keyword evidence="4" id="KW-0378">Hydrolase</keyword>
<accession>A0A4U8Q2X0</accession>
<feature type="domain" description="Fibronectin type-III" evidence="3">
    <location>
        <begin position="930"/>
        <end position="1015"/>
    </location>
</feature>
<dbReference type="SUPFAM" id="SSF49373">
    <property type="entry name" value="Invasin/intimin cell-adhesion fragments"/>
    <property type="match status" value="4"/>
</dbReference>
<dbReference type="GO" id="GO:0008843">
    <property type="term" value="F:endochitinase activity"/>
    <property type="evidence" value="ECO:0007669"/>
    <property type="project" value="UniProtKB-EC"/>
</dbReference>
<evidence type="ECO:0000256" key="1">
    <source>
        <dbReference type="ARBA" id="ARBA00022737"/>
    </source>
</evidence>
<feature type="signal peptide" evidence="2">
    <location>
        <begin position="1"/>
        <end position="22"/>
    </location>
</feature>
<comment type="caution">
    <text evidence="4">The sequence shown here is derived from an EMBL/GenBank/DDBJ whole genome shotgun (WGS) entry which is preliminary data.</text>
</comment>
<dbReference type="SMART" id="SM00635">
    <property type="entry name" value="BID_2"/>
    <property type="match status" value="4"/>
</dbReference>
<dbReference type="InterPro" id="IPR050991">
    <property type="entry name" value="ECM_Regulatory_Proteins"/>
</dbReference>
<dbReference type="InterPro" id="IPR011050">
    <property type="entry name" value="Pectin_lyase_fold/virulence"/>
</dbReference>
<dbReference type="InterPro" id="IPR012334">
    <property type="entry name" value="Pectin_lyas_fold"/>
</dbReference>
<evidence type="ECO:0000313" key="5">
    <source>
        <dbReference type="Proteomes" id="UP000306509"/>
    </source>
</evidence>
<proteinExistence type="predicted"/>
<dbReference type="SUPFAM" id="SSF51126">
    <property type="entry name" value="Pectin lyase-like"/>
    <property type="match status" value="1"/>
</dbReference>
<dbReference type="Proteomes" id="UP000306509">
    <property type="component" value="Unassembled WGS sequence"/>
</dbReference>
<dbReference type="EMBL" id="QGQD01000077">
    <property type="protein sequence ID" value="TLC99109.1"/>
    <property type="molecule type" value="Genomic_DNA"/>
</dbReference>
<dbReference type="SUPFAM" id="SSF49265">
    <property type="entry name" value="Fibronectin type III"/>
    <property type="match status" value="3"/>
</dbReference>
<evidence type="ECO:0000313" key="4">
    <source>
        <dbReference type="EMBL" id="TLC99109.1"/>
    </source>
</evidence>
<dbReference type="InterPro" id="IPR013783">
    <property type="entry name" value="Ig-like_fold"/>
</dbReference>
<organism evidence="4 5">
    <name type="scientific">Robinsoniella peoriensis</name>
    <dbReference type="NCBI Taxonomy" id="180332"/>
    <lineage>
        <taxon>Bacteria</taxon>
        <taxon>Bacillati</taxon>
        <taxon>Bacillota</taxon>
        <taxon>Clostridia</taxon>
        <taxon>Lachnospirales</taxon>
        <taxon>Lachnospiraceae</taxon>
        <taxon>Robinsoniella</taxon>
    </lineage>
</organism>
<dbReference type="CDD" id="cd00063">
    <property type="entry name" value="FN3"/>
    <property type="match status" value="5"/>
</dbReference>
<feature type="domain" description="Fibronectin type-III" evidence="3">
    <location>
        <begin position="1023"/>
        <end position="1108"/>
    </location>
</feature>
<gene>
    <name evidence="4" type="primary">chiA1_3</name>
    <name evidence="4" type="ORF">DSM106044_04090</name>
</gene>
<dbReference type="RefSeq" id="WP_138003536.1">
    <property type="nucleotide sequence ID" value="NZ_QGQD01000077.1"/>
</dbReference>
<dbReference type="PROSITE" id="PS50853">
    <property type="entry name" value="FN3"/>
    <property type="match status" value="5"/>
</dbReference>
<protein>
    <submittedName>
        <fullName evidence="4">Chitinase A1</fullName>
        <ecNumber evidence="4">3.2.1.14</ecNumber>
    </submittedName>
</protein>